<gene>
    <name evidence="2" type="ORF">BCR36DRAFT_121041</name>
</gene>
<feature type="compositionally biased region" description="Basic and acidic residues" evidence="1">
    <location>
        <begin position="1172"/>
        <end position="1187"/>
    </location>
</feature>
<feature type="region of interest" description="Disordered" evidence="1">
    <location>
        <begin position="17"/>
        <end position="39"/>
    </location>
</feature>
<dbReference type="OrthoDB" id="2163553at2759"/>
<sequence length="1210" mass="138699">MSKLYCLNKPTLKVALKQDNDSNDSQSSNYSSQSVPSTPLKENINYQTFEKSAYRSLLQTDNSLKKLEEERKIKEMAEEELSSTPQPSQPEYIYSSTSSIMPSFAPKLRRSYSQQLKKMSKSPRLSLIQPKIQPQVQDNHSRNSNLSNRLSTLSTNSVVNSSTNFKIFKQSIQNFNNPNNKKNFLDGIPINYNNSNNSNDDCSSLPASPVTKLRRNTNHFHTKSISNVNYYSLYDGSDRSLVNPECNKFVQSESTIMNITNQSKMFKSNPIDDRNSNDYLSNKNSMEYMNKNNMDSTNKSSMDYMNKNSVDCINENSSLLINLCISGNNVKTSSTNSITPSYTSKASKLKNSIQDESSDNQCMITLSDYGKDNDDSEYYSDNSLSNFYDNLKIPKSKNIPIASKRNSNIDYIENSNGSSYSEKYADTSISNISNFNENRISTINGQQIYPILYSDPSDFNQSSRNNYGNDLYSYIINIKNNSIKEFIETKEKADAEIYEIYTVWLEDKDSNFDNEELRNMDNDIFNGNKLEYDCNNHSSSLSSLLSINYSNGSINIDRNINFNESNYSLFNNIGSINNINQSLTSINGNDNDNESSSIKTPTQSEYSLNALNNVNDNIKESKTLNKSKSSLSTRIQELNEPQRKVFGNKDVNIYKDKIKRNNKGSYFEKLKSSGNPDNKKVLSSSMDCLVLAYSNSTMKNKMFSSNIGDHNSLQNLDYSIYNNIKKDHSNKRSSCLPKINNTSTTNNTYENNKSNYFNNNENFEFYLRPKINQVYSKSWPPSIFTSCHTKLLIKIEQVIADILKTPAEKYIGTSVAINFMKELNDLINEQKSLVVGDPEVEDILTKLLYVYAPVVRISEFYNQYISSIEKLESDELELIKMNKPNISYKRTSKLSSGFNFNDYSDSSSNINSSVDNSKSNINKDFENYKNNNNNTVNIDQIGDSNEILVFDENLKSNKYLKDENYRKKSLLESIKNSDDYVMPKKKSSVSFDIKLQHIKENVVCDIKNNDYFNDHSYQENNEIDEINNLNNENNLEEEKEKSNNNIYTYVNDTISSKSDNNIREKEKINKDVDENTVKDTIEDDKLKNDDCNNIEVKAVYIPNHMKEESTNLIDDGEAEFTSQYKSSVENCSELLNDPDGINDEDNNDHSHENDKSKKTSKAKVFKIKKEKKKTENKNHIKSEKQLMNEEYSASNHSVYNKKDKVEKNFF</sequence>
<proteinExistence type="predicted"/>
<reference evidence="2 3" key="1">
    <citation type="submission" date="2016-08" db="EMBL/GenBank/DDBJ databases">
        <title>Genomes of anaerobic fungi encode conserved fungal cellulosomes for biomass hydrolysis.</title>
        <authorList>
            <consortium name="DOE Joint Genome Institute"/>
            <person name="Haitjema C.H."/>
            <person name="Gilmore S.P."/>
            <person name="Henske J.K."/>
            <person name="Solomon K.V."/>
            <person name="De Groot R."/>
            <person name="Kuo A."/>
            <person name="Mondo S.J."/>
            <person name="Salamov A.A."/>
            <person name="Labutti K."/>
            <person name="Zhao Z."/>
            <person name="Chiniquy J."/>
            <person name="Barry K."/>
            <person name="Brewer H.M."/>
            <person name="Purvine S.O."/>
            <person name="Wright A.T."/>
            <person name="Boxma B."/>
            <person name="Van Alen T."/>
            <person name="Hackstein J.H."/>
            <person name="Baker S.E."/>
            <person name="Grigoriev I.V."/>
            <person name="O'Malley M.A."/>
        </authorList>
    </citation>
    <scope>NUCLEOTIDE SEQUENCE [LARGE SCALE GENOMIC DNA]</scope>
    <source>
        <strain evidence="3">finn</strain>
    </source>
</reference>
<accession>A0A1Y1V3H2</accession>
<dbReference type="Proteomes" id="UP000193719">
    <property type="component" value="Unassembled WGS sequence"/>
</dbReference>
<comment type="caution">
    <text evidence="2">The sequence shown here is derived from an EMBL/GenBank/DDBJ whole genome shotgun (WGS) entry which is preliminary data.</text>
</comment>
<feature type="compositionally biased region" description="Basic and acidic residues" evidence="1">
    <location>
        <begin position="1200"/>
        <end position="1210"/>
    </location>
</feature>
<feature type="compositionally biased region" description="Low complexity" evidence="1">
    <location>
        <begin position="23"/>
        <end position="34"/>
    </location>
</feature>
<evidence type="ECO:0000313" key="3">
    <source>
        <dbReference type="Proteomes" id="UP000193719"/>
    </source>
</evidence>
<reference evidence="2 3" key="2">
    <citation type="submission" date="2016-08" db="EMBL/GenBank/DDBJ databases">
        <title>Pervasive Adenine N6-methylation of Active Genes in Fungi.</title>
        <authorList>
            <consortium name="DOE Joint Genome Institute"/>
            <person name="Mondo S.J."/>
            <person name="Dannebaum R.O."/>
            <person name="Kuo R.C."/>
            <person name="Labutti K."/>
            <person name="Haridas S."/>
            <person name="Kuo A."/>
            <person name="Salamov A."/>
            <person name="Ahrendt S.R."/>
            <person name="Lipzen A."/>
            <person name="Sullivan W."/>
            <person name="Andreopoulos W.B."/>
            <person name="Clum A."/>
            <person name="Lindquist E."/>
            <person name="Daum C."/>
            <person name="Ramamoorthy G.K."/>
            <person name="Gryganskyi A."/>
            <person name="Culley D."/>
            <person name="Magnuson J.K."/>
            <person name="James T.Y."/>
            <person name="O'Malley M.A."/>
            <person name="Stajich J.E."/>
            <person name="Spatafora J.W."/>
            <person name="Visel A."/>
            <person name="Grigoriev I.V."/>
        </authorList>
    </citation>
    <scope>NUCLEOTIDE SEQUENCE [LARGE SCALE GENOMIC DNA]</scope>
    <source>
        <strain evidence="3">finn</strain>
    </source>
</reference>
<dbReference type="EMBL" id="MCFH01000042">
    <property type="protein sequence ID" value="ORX45050.1"/>
    <property type="molecule type" value="Genomic_DNA"/>
</dbReference>
<evidence type="ECO:0000313" key="2">
    <source>
        <dbReference type="EMBL" id="ORX45050.1"/>
    </source>
</evidence>
<keyword evidence="3" id="KW-1185">Reference proteome</keyword>
<feature type="compositionally biased region" description="Basic and acidic residues" evidence="1">
    <location>
        <begin position="1147"/>
        <end position="1157"/>
    </location>
</feature>
<evidence type="ECO:0000256" key="1">
    <source>
        <dbReference type="SAM" id="MobiDB-lite"/>
    </source>
</evidence>
<name>A0A1Y1V3H2_9FUNG</name>
<organism evidence="2 3">
    <name type="scientific">Piromyces finnis</name>
    <dbReference type="NCBI Taxonomy" id="1754191"/>
    <lineage>
        <taxon>Eukaryota</taxon>
        <taxon>Fungi</taxon>
        <taxon>Fungi incertae sedis</taxon>
        <taxon>Chytridiomycota</taxon>
        <taxon>Chytridiomycota incertae sedis</taxon>
        <taxon>Neocallimastigomycetes</taxon>
        <taxon>Neocallimastigales</taxon>
        <taxon>Neocallimastigaceae</taxon>
        <taxon>Piromyces</taxon>
    </lineage>
</organism>
<feature type="compositionally biased region" description="Basic residues" evidence="1">
    <location>
        <begin position="1158"/>
        <end position="1171"/>
    </location>
</feature>
<dbReference type="AlphaFoldDB" id="A0A1Y1V3H2"/>
<protein>
    <submittedName>
        <fullName evidence="2">Uncharacterized protein</fullName>
    </submittedName>
</protein>
<feature type="region of interest" description="Disordered" evidence="1">
    <location>
        <begin position="1136"/>
        <end position="1210"/>
    </location>
</feature>